<dbReference type="InterPro" id="IPR048280">
    <property type="entry name" value="COX6B-like"/>
</dbReference>
<gene>
    <name evidence="4" type="ORF">ACJMK2_036564</name>
</gene>
<comment type="subcellular location">
    <subcellularLocation>
        <location evidence="1">Mitochondrion</location>
    </subcellularLocation>
</comment>
<evidence type="ECO:0000256" key="2">
    <source>
        <dbReference type="ARBA" id="ARBA00023128"/>
    </source>
</evidence>
<evidence type="ECO:0008006" key="6">
    <source>
        <dbReference type="Google" id="ProtNLM"/>
    </source>
</evidence>
<dbReference type="EMBL" id="JBJQND010000006">
    <property type="protein sequence ID" value="KAL3873448.1"/>
    <property type="molecule type" value="Genomic_DNA"/>
</dbReference>
<keyword evidence="2" id="KW-0496">Mitochondrion</keyword>
<dbReference type="Gene3D" id="1.10.10.140">
    <property type="entry name" value="Cytochrome c oxidase, subunit VIb"/>
    <property type="match status" value="1"/>
</dbReference>
<keyword evidence="3" id="KW-1015">Disulfide bond</keyword>
<evidence type="ECO:0000256" key="3">
    <source>
        <dbReference type="ARBA" id="ARBA00023157"/>
    </source>
</evidence>
<dbReference type="AlphaFoldDB" id="A0ABD3WL61"/>
<dbReference type="PANTHER" id="PTHR46690:SF1">
    <property type="entry name" value="CYTOCHROME C OXIDASE ASSEMBLY FACTOR 6 HOMOLOG"/>
    <property type="match status" value="1"/>
</dbReference>
<dbReference type="InterPro" id="IPR036549">
    <property type="entry name" value="CX6/COA6-like_sf"/>
</dbReference>
<dbReference type="Pfam" id="PF02297">
    <property type="entry name" value="COX6B"/>
    <property type="match status" value="1"/>
</dbReference>
<protein>
    <recommendedName>
        <fullName evidence="6">Cytochrome c oxidase assembly factor 6 homolog</fullName>
    </recommendedName>
</protein>
<name>A0ABD3WL61_SINWO</name>
<dbReference type="GO" id="GO:0005739">
    <property type="term" value="C:mitochondrion"/>
    <property type="evidence" value="ECO:0007669"/>
    <property type="project" value="UniProtKB-SubCell"/>
</dbReference>
<dbReference type="PANTHER" id="PTHR46690">
    <property type="entry name" value="CYTOCHROME C OXIDASE ASSEMBLY FACTOR 6 HOMOLOG"/>
    <property type="match status" value="1"/>
</dbReference>
<keyword evidence="5" id="KW-1185">Reference proteome</keyword>
<proteinExistence type="predicted"/>
<reference evidence="4 5" key="1">
    <citation type="submission" date="2024-11" db="EMBL/GenBank/DDBJ databases">
        <title>Chromosome-level genome assembly of the freshwater bivalve Anodonta woodiana.</title>
        <authorList>
            <person name="Chen X."/>
        </authorList>
    </citation>
    <scope>NUCLEOTIDE SEQUENCE [LARGE SCALE GENOMIC DNA]</scope>
    <source>
        <strain evidence="4">MN2024</strain>
        <tissue evidence="4">Gills</tissue>
    </source>
</reference>
<evidence type="ECO:0000256" key="1">
    <source>
        <dbReference type="ARBA" id="ARBA00004173"/>
    </source>
</evidence>
<sequence>MAAPNRAERENCWNARDDYWDCVEAKTADNEKCKKLRKVFEESCSKSWVQYFDKRRDYLKFKAKLESGEIKDPVDVRAEAKTS</sequence>
<dbReference type="PROSITE" id="PS51808">
    <property type="entry name" value="CHCH"/>
    <property type="match status" value="1"/>
</dbReference>
<evidence type="ECO:0000313" key="4">
    <source>
        <dbReference type="EMBL" id="KAL3873448.1"/>
    </source>
</evidence>
<dbReference type="SUPFAM" id="SSF47694">
    <property type="entry name" value="Cytochrome c oxidase subunit h"/>
    <property type="match status" value="1"/>
</dbReference>
<dbReference type="InterPro" id="IPR042289">
    <property type="entry name" value="COA6"/>
</dbReference>
<dbReference type="Proteomes" id="UP001634394">
    <property type="component" value="Unassembled WGS sequence"/>
</dbReference>
<evidence type="ECO:0000313" key="5">
    <source>
        <dbReference type="Proteomes" id="UP001634394"/>
    </source>
</evidence>
<accession>A0ABD3WL61</accession>
<organism evidence="4 5">
    <name type="scientific">Sinanodonta woodiana</name>
    <name type="common">Chinese pond mussel</name>
    <name type="synonym">Anodonta woodiana</name>
    <dbReference type="NCBI Taxonomy" id="1069815"/>
    <lineage>
        <taxon>Eukaryota</taxon>
        <taxon>Metazoa</taxon>
        <taxon>Spiralia</taxon>
        <taxon>Lophotrochozoa</taxon>
        <taxon>Mollusca</taxon>
        <taxon>Bivalvia</taxon>
        <taxon>Autobranchia</taxon>
        <taxon>Heteroconchia</taxon>
        <taxon>Palaeoheterodonta</taxon>
        <taxon>Unionida</taxon>
        <taxon>Unionoidea</taxon>
        <taxon>Unionidae</taxon>
        <taxon>Unioninae</taxon>
        <taxon>Sinanodonta</taxon>
    </lineage>
</organism>
<comment type="caution">
    <text evidence="4">The sequence shown here is derived from an EMBL/GenBank/DDBJ whole genome shotgun (WGS) entry which is preliminary data.</text>
</comment>